<sequence>MTSVPRLPDLTFADTRPAPPRVGDRSEWVLGRCWLWCGNRCTWVLWLGSASTAGHYAQFYVCEPCLARLHHTIIDYADAMREAPTDASGFKVPLYIAPEDPPRPEPINYRRTRHRRPRTALGRLWHRLITGREAPPGRVS</sequence>
<dbReference type="RefSeq" id="WP_053116217.1">
    <property type="nucleotide sequence ID" value="NZ_CP009922.3"/>
</dbReference>
<reference evidence="1" key="1">
    <citation type="submission" date="2019-08" db="EMBL/GenBank/DDBJ databases">
        <title>Complete genome sequence of a mangrove-derived Streptomyces xiamenensis.</title>
        <authorList>
            <person name="Xu J."/>
        </authorList>
    </citation>
    <scope>NUCLEOTIDE SEQUENCE</scope>
    <source>
        <strain evidence="1">318</strain>
    </source>
</reference>
<accession>A0A0F7FVN4</accession>
<gene>
    <name evidence="1" type="ORF">SXIM_32360</name>
</gene>
<protein>
    <submittedName>
        <fullName evidence="1">Uncharacterized protein</fullName>
    </submittedName>
</protein>
<evidence type="ECO:0000313" key="2">
    <source>
        <dbReference type="Proteomes" id="UP000034034"/>
    </source>
</evidence>
<proteinExistence type="predicted"/>
<dbReference type="KEGG" id="sxi:SXIM_32360"/>
<dbReference type="Proteomes" id="UP000034034">
    <property type="component" value="Chromosome"/>
</dbReference>
<name>A0A0F7FVN4_9ACTN</name>
<evidence type="ECO:0000313" key="1">
    <source>
        <dbReference type="EMBL" id="AKG44620.1"/>
    </source>
</evidence>
<dbReference type="AlphaFoldDB" id="A0A0F7FVN4"/>
<dbReference type="PATRIC" id="fig|408015.6.peg.3275"/>
<dbReference type="HOGENOM" id="CLU_161426_0_0_11"/>
<organism evidence="1 2">
    <name type="scientific">Streptomyces xiamenensis</name>
    <dbReference type="NCBI Taxonomy" id="408015"/>
    <lineage>
        <taxon>Bacteria</taxon>
        <taxon>Bacillati</taxon>
        <taxon>Actinomycetota</taxon>
        <taxon>Actinomycetes</taxon>
        <taxon>Kitasatosporales</taxon>
        <taxon>Streptomycetaceae</taxon>
        <taxon>Streptomyces</taxon>
    </lineage>
</organism>
<dbReference type="STRING" id="408015.SXIM_32360"/>
<dbReference type="EMBL" id="CP009922">
    <property type="protein sequence ID" value="AKG44620.1"/>
    <property type="molecule type" value="Genomic_DNA"/>
</dbReference>
<keyword evidence="2" id="KW-1185">Reference proteome</keyword>